<feature type="chain" id="PRO_5038858761" evidence="1">
    <location>
        <begin position="28"/>
        <end position="153"/>
    </location>
</feature>
<dbReference type="InterPro" id="IPR006311">
    <property type="entry name" value="TAT_signal"/>
</dbReference>
<keyword evidence="3" id="KW-0346">Stress response</keyword>
<dbReference type="Pfam" id="PF03724">
    <property type="entry name" value="META"/>
    <property type="match status" value="1"/>
</dbReference>
<dbReference type="PROSITE" id="PS51318">
    <property type="entry name" value="TAT"/>
    <property type="match status" value="1"/>
</dbReference>
<protein>
    <submittedName>
        <fullName evidence="3">Heat shock protein HslJ</fullName>
    </submittedName>
</protein>
<evidence type="ECO:0000256" key="1">
    <source>
        <dbReference type="SAM" id="SignalP"/>
    </source>
</evidence>
<sequence>MTRPTRRVLGAAAALVVVLGLAGCAEGSGVDAASAPAPDELVGRWVTGLSYDSPEVPFLLIADNGTWTGSDGCNGAQGEWSIDEQGGLTVEAGMSTEIACDGVALPTIFTDSAMASIDGGRLRLFDDAGATTVKLARSTTDEAPTAAPDPAGE</sequence>
<reference evidence="4" key="1">
    <citation type="submission" date="2017-04" db="EMBL/GenBank/DDBJ databases">
        <authorList>
            <person name="Varghese N."/>
            <person name="Submissions S."/>
        </authorList>
    </citation>
    <scope>NUCLEOTIDE SEQUENCE [LARGE SCALE GENOMIC DNA]</scope>
    <source>
        <strain evidence="4">VKM Ac-2121</strain>
    </source>
</reference>
<dbReference type="InterPro" id="IPR038670">
    <property type="entry name" value="HslJ-like_sf"/>
</dbReference>
<keyword evidence="1" id="KW-0732">Signal</keyword>
<evidence type="ECO:0000313" key="4">
    <source>
        <dbReference type="Proteomes" id="UP000193711"/>
    </source>
</evidence>
<feature type="signal peptide" evidence="1">
    <location>
        <begin position="1"/>
        <end position="27"/>
    </location>
</feature>
<dbReference type="EMBL" id="FXBM01000001">
    <property type="protein sequence ID" value="SMH36750.1"/>
    <property type="molecule type" value="Genomic_DNA"/>
</dbReference>
<dbReference type="STRING" id="1891671.SAMN06295885_1270"/>
<gene>
    <name evidence="3" type="ORF">SAMN06295885_1270</name>
</gene>
<dbReference type="PROSITE" id="PS51257">
    <property type="entry name" value="PROKAR_LIPOPROTEIN"/>
    <property type="match status" value="1"/>
</dbReference>
<dbReference type="AlphaFoldDB" id="A0A1X7NHB5"/>
<dbReference type="InterPro" id="IPR005184">
    <property type="entry name" value="DUF306_Meta_HslJ"/>
</dbReference>
<dbReference type="Proteomes" id="UP000193711">
    <property type="component" value="Unassembled WGS sequence"/>
</dbReference>
<evidence type="ECO:0000259" key="2">
    <source>
        <dbReference type="Pfam" id="PF03724"/>
    </source>
</evidence>
<dbReference type="OrthoDB" id="4990393at2"/>
<organism evidence="3 4">
    <name type="scientific">Rathayibacter oskolensis</name>
    <dbReference type="NCBI Taxonomy" id="1891671"/>
    <lineage>
        <taxon>Bacteria</taxon>
        <taxon>Bacillati</taxon>
        <taxon>Actinomycetota</taxon>
        <taxon>Actinomycetes</taxon>
        <taxon>Micrococcales</taxon>
        <taxon>Microbacteriaceae</taxon>
        <taxon>Rathayibacter</taxon>
    </lineage>
</organism>
<feature type="domain" description="DUF306" evidence="2">
    <location>
        <begin position="49"/>
        <end position="134"/>
    </location>
</feature>
<name>A0A1X7NHB5_9MICO</name>
<accession>A0A1X7NHB5</accession>
<keyword evidence="4" id="KW-1185">Reference proteome</keyword>
<dbReference type="RefSeq" id="WP_085475673.1">
    <property type="nucleotide sequence ID" value="NZ_FXBM01000001.1"/>
</dbReference>
<evidence type="ECO:0000313" key="3">
    <source>
        <dbReference type="EMBL" id="SMH36750.1"/>
    </source>
</evidence>
<proteinExistence type="predicted"/>
<dbReference type="Gene3D" id="2.40.128.270">
    <property type="match status" value="1"/>
</dbReference>